<gene>
    <name evidence="4" type="ORF">DME_LOCUS57</name>
</gene>
<dbReference type="Pfam" id="PF00168">
    <property type="entry name" value="C2"/>
    <property type="match status" value="1"/>
</dbReference>
<dbReference type="STRING" id="318479.A0A0N4U779"/>
<protein>
    <submittedName>
        <fullName evidence="7">C2 domain-containing protein</fullName>
    </submittedName>
</protein>
<dbReference type="GO" id="GO:0006887">
    <property type="term" value="P:exocytosis"/>
    <property type="evidence" value="ECO:0007669"/>
    <property type="project" value="UniProtKB-KW"/>
</dbReference>
<dbReference type="WBParaSite" id="DME_0000282801-mRNA-1">
    <property type="protein sequence ID" value="DME_0000282801-mRNA-1"/>
    <property type="gene ID" value="DME_0000282801"/>
</dbReference>
<reference evidence="4 6" key="2">
    <citation type="submission" date="2018-11" db="EMBL/GenBank/DDBJ databases">
        <authorList>
            <consortium name="Pathogen Informatics"/>
        </authorList>
    </citation>
    <scope>NUCLEOTIDE SEQUENCE [LARGE SCALE GENOMIC DNA]</scope>
</reference>
<accession>A0A0N4U779</accession>
<dbReference type="Proteomes" id="UP000274756">
    <property type="component" value="Unassembled WGS sequence"/>
</dbReference>
<evidence type="ECO:0000313" key="6">
    <source>
        <dbReference type="Proteomes" id="UP000274756"/>
    </source>
</evidence>
<proteinExistence type="inferred from homology"/>
<name>A0A0N4U779_DRAME</name>
<dbReference type="GO" id="GO:0099503">
    <property type="term" value="C:secretory vesicle"/>
    <property type="evidence" value="ECO:0007669"/>
    <property type="project" value="TreeGrafter"/>
</dbReference>
<dbReference type="InterPro" id="IPR035892">
    <property type="entry name" value="C2_domain_sf"/>
</dbReference>
<evidence type="ECO:0000313" key="7">
    <source>
        <dbReference type="WBParaSite" id="DME_0000282801-mRNA-1"/>
    </source>
</evidence>
<dbReference type="PROSITE" id="PS50004">
    <property type="entry name" value="C2"/>
    <property type="match status" value="1"/>
</dbReference>
<evidence type="ECO:0000313" key="5">
    <source>
        <dbReference type="Proteomes" id="UP000038040"/>
    </source>
</evidence>
<evidence type="ECO:0000313" key="4">
    <source>
        <dbReference type="EMBL" id="VDN50084.1"/>
    </source>
</evidence>
<dbReference type="PANTHER" id="PTHR45999:SF4">
    <property type="entry name" value="UNC-13-4A, ISOFORM B"/>
    <property type="match status" value="1"/>
</dbReference>
<evidence type="ECO:0000256" key="1">
    <source>
        <dbReference type="ARBA" id="ARBA00005823"/>
    </source>
</evidence>
<dbReference type="EMBL" id="UYYG01000001">
    <property type="protein sequence ID" value="VDN50084.1"/>
    <property type="molecule type" value="Genomic_DNA"/>
</dbReference>
<evidence type="ECO:0000259" key="3">
    <source>
        <dbReference type="PROSITE" id="PS50004"/>
    </source>
</evidence>
<keyword evidence="6" id="KW-1185">Reference proteome</keyword>
<keyword evidence="2" id="KW-0268">Exocytosis</keyword>
<organism evidence="5 7">
    <name type="scientific">Dracunculus medinensis</name>
    <name type="common">Guinea worm</name>
    <dbReference type="NCBI Taxonomy" id="318479"/>
    <lineage>
        <taxon>Eukaryota</taxon>
        <taxon>Metazoa</taxon>
        <taxon>Ecdysozoa</taxon>
        <taxon>Nematoda</taxon>
        <taxon>Chromadorea</taxon>
        <taxon>Rhabditida</taxon>
        <taxon>Spirurina</taxon>
        <taxon>Dracunculoidea</taxon>
        <taxon>Dracunculidae</taxon>
        <taxon>Dracunculus</taxon>
    </lineage>
</organism>
<dbReference type="AlphaFoldDB" id="A0A0N4U779"/>
<dbReference type="InterPro" id="IPR000008">
    <property type="entry name" value="C2_dom"/>
</dbReference>
<sequence length="1007" mass="116902">MMHLRSYYLVVSSILDYGKDERIGYEPQQLLDYLQKVTGFDENEHSALVEKLDRSLQVLVCLPGWMDRFCTTEPKIKADLYGSLVTSRGTNSGIGCSMQCKLKIFAEEKKNLGKNYSQNQSITGDHKRRKHSDVRKFLSPNKILRRHKSDSFLKRIHYYGSADENDSSNESNPDSVTNNAEGFEAVSTNLNSDELAGDLLDFTKTILEADANLHSEQNHDEYNGCLKDISDALLHRMVRFVKNSQMLRHVMILMVLLEWDHSTITLNSRAISKAMAELCKYNKSSLPLNRSLLNRLELSLKNHIRILASECSLQFFPPTDHSAELSTFGRKIELVYRLFRLELWQNFTEFSLIDEFLGILKSLIRRDIMNWLSECEMNFPSSMRNFLNSLIKFSDYYVKMFGSCGISYIFVIFSAIDGIKLSSHKCDEMEEFSKITMKLYEDFKNLAEIGKESRFIAEICAWTKCLPLQMFHEVDETSYFRIKNAELYQYEQWFTSCIIYWTYTWRSLSVRYVSLAMEEDKSSVIKADEKVLPSAVNFIAIHKALYEDFIHLDLTNLSSIIICIYKIISALLSVNSIIHLKKFIVKKLNELLTIPLTVKKVPNDEYISLSIFIQHTLHFSTKGWLISKRRTERAEHLFGYIEQISSLTNTFLLAELNKDVNRQLFFIIEDYFDKNLRRGENTEYYKEIEVIIGILCRFLQLRSDDVNQNFSKRLHLNRLSSENLIFSYYCQLADITQNITNIDVKNALNLNLIIGDNNKSMDCFCQIELLPEFLFPKMKYCKQQTHIVYNNKNPKWEKEFILNRNTAEMRQIFAICWNTAHFCHALGKYTADFRHMLEHGTFLSCTGQIYGRFSPYAGQEHGTFLSCTGRIYGRFSPYAGQEHGTFLSCTGKICGRTIDDELFFTNGSVLRFTVFRNNSPKVQEIIGEAHILLPTIPRTGTSSTNLPLLSIPLMSVSCKKLLEPFQVLMDRSRNDQTAKELCKYENFAKNTWCDYISIRRKESKLQI</sequence>
<comment type="similarity">
    <text evidence="1">Belongs to the unc-13 family.</text>
</comment>
<dbReference type="PANTHER" id="PTHR45999">
    <property type="entry name" value="UNC-13-4A, ISOFORM B"/>
    <property type="match status" value="1"/>
</dbReference>
<dbReference type="Gene3D" id="2.60.40.150">
    <property type="entry name" value="C2 domain"/>
    <property type="match status" value="1"/>
</dbReference>
<dbReference type="OrthoDB" id="7976202at2759"/>
<dbReference type="SUPFAM" id="SSF49562">
    <property type="entry name" value="C2 domain (Calcium/lipid-binding domain, CaLB)"/>
    <property type="match status" value="1"/>
</dbReference>
<evidence type="ECO:0000256" key="2">
    <source>
        <dbReference type="ARBA" id="ARBA00022483"/>
    </source>
</evidence>
<dbReference type="Proteomes" id="UP000038040">
    <property type="component" value="Unplaced"/>
</dbReference>
<reference evidence="7" key="1">
    <citation type="submission" date="2016-04" db="UniProtKB">
        <authorList>
            <consortium name="WormBaseParasite"/>
        </authorList>
    </citation>
    <scope>IDENTIFICATION</scope>
</reference>
<feature type="domain" description="C2" evidence="3">
    <location>
        <begin position="720"/>
        <end position="846"/>
    </location>
</feature>
<dbReference type="InterPro" id="IPR052095">
    <property type="entry name" value="UNC-13_domain"/>
</dbReference>